<feature type="transmembrane region" description="Helical" evidence="1">
    <location>
        <begin position="369"/>
        <end position="394"/>
    </location>
</feature>
<feature type="transmembrane region" description="Helical" evidence="1">
    <location>
        <begin position="19"/>
        <end position="36"/>
    </location>
</feature>
<dbReference type="OrthoDB" id="5399485at2759"/>
<evidence type="ECO:0000313" key="3">
    <source>
        <dbReference type="Proteomes" id="UP000235672"/>
    </source>
</evidence>
<dbReference type="EMBL" id="KZ613472">
    <property type="protein sequence ID" value="PMD24564.1"/>
    <property type="molecule type" value="Genomic_DNA"/>
</dbReference>
<feature type="transmembrane region" description="Helical" evidence="1">
    <location>
        <begin position="82"/>
        <end position="105"/>
    </location>
</feature>
<reference evidence="2 3" key="1">
    <citation type="submission" date="2016-05" db="EMBL/GenBank/DDBJ databases">
        <title>A degradative enzymes factory behind the ericoid mycorrhizal symbiosis.</title>
        <authorList>
            <consortium name="DOE Joint Genome Institute"/>
            <person name="Martino E."/>
            <person name="Morin E."/>
            <person name="Grelet G."/>
            <person name="Kuo A."/>
            <person name="Kohler A."/>
            <person name="Daghino S."/>
            <person name="Barry K."/>
            <person name="Choi C."/>
            <person name="Cichocki N."/>
            <person name="Clum A."/>
            <person name="Copeland A."/>
            <person name="Hainaut M."/>
            <person name="Haridas S."/>
            <person name="Labutti K."/>
            <person name="Lindquist E."/>
            <person name="Lipzen A."/>
            <person name="Khouja H.-R."/>
            <person name="Murat C."/>
            <person name="Ohm R."/>
            <person name="Olson A."/>
            <person name="Spatafora J."/>
            <person name="Veneault-Fourrey C."/>
            <person name="Henrissat B."/>
            <person name="Grigoriev I."/>
            <person name="Martin F."/>
            <person name="Perotto S."/>
        </authorList>
    </citation>
    <scope>NUCLEOTIDE SEQUENCE [LARGE SCALE GENOMIC DNA]</scope>
    <source>
        <strain evidence="2 3">UAMH 7357</strain>
    </source>
</reference>
<organism evidence="2 3">
    <name type="scientific">Hyaloscypha hepaticicola</name>
    <dbReference type="NCBI Taxonomy" id="2082293"/>
    <lineage>
        <taxon>Eukaryota</taxon>
        <taxon>Fungi</taxon>
        <taxon>Dikarya</taxon>
        <taxon>Ascomycota</taxon>
        <taxon>Pezizomycotina</taxon>
        <taxon>Leotiomycetes</taxon>
        <taxon>Helotiales</taxon>
        <taxon>Hyaloscyphaceae</taxon>
        <taxon>Hyaloscypha</taxon>
    </lineage>
</organism>
<name>A0A2J6QE74_9HELO</name>
<sequence length="483" mass="53432">MTFYQNDLIYEVASAKLRIGLRIYLTAIFLIVSFVGNQCCRYRAMLRLIRKRRAEVSLFTGWLNGISIFQVGYKLGRAPASFMAYFMVLVALANFAGDLLVSGLVKTIQVPSRCPFGTGVVIPQNATTYSSEPEYNQLAVRMAIQAQNTSLGNGGLSGLYWKYNADPNFRAQAKDVAGNWTCNDVHQDVTYPANETTIADDKGGIDSTLQSIAQDLTVKGLQYPNASVDVGTCVDVWGSAFIWSASPQPSGFGPWDVKASVDTDMNDQCVKNQTLTLKSYHCSLDAPLIQWVINNTGGLQTIQQWIMPVYGTLMDNPSAPANETISSLLNVLTMVSSGGRIGTNDRAWNDPTIGCLADRAAIPPEVFTLLFLATLAAAAMTVYWIILFLSFHYATSTLSLTTVRQLKEKTPNDLVDWIRFALWRSEARGDEQEIPGKWNLIIDDMFEPGFEASPRRERGAEEVLDGKSTQMPIELRETYIGLR</sequence>
<keyword evidence="3" id="KW-1185">Reference proteome</keyword>
<proteinExistence type="predicted"/>
<evidence type="ECO:0000256" key="1">
    <source>
        <dbReference type="SAM" id="Phobius"/>
    </source>
</evidence>
<feature type="transmembrane region" description="Helical" evidence="1">
    <location>
        <begin position="56"/>
        <end position="76"/>
    </location>
</feature>
<dbReference type="AlphaFoldDB" id="A0A2J6QE74"/>
<keyword evidence="1" id="KW-1133">Transmembrane helix</keyword>
<dbReference type="Proteomes" id="UP000235672">
    <property type="component" value="Unassembled WGS sequence"/>
</dbReference>
<accession>A0A2J6QE74</accession>
<keyword evidence="1" id="KW-0472">Membrane</keyword>
<gene>
    <name evidence="2" type="ORF">NA56DRAFT_686636</name>
</gene>
<keyword evidence="1" id="KW-0812">Transmembrane</keyword>
<evidence type="ECO:0000313" key="2">
    <source>
        <dbReference type="EMBL" id="PMD24564.1"/>
    </source>
</evidence>
<protein>
    <submittedName>
        <fullName evidence="2">Uncharacterized protein</fullName>
    </submittedName>
</protein>